<dbReference type="InterPro" id="IPR050529">
    <property type="entry name" value="CYP450_sterol_14alpha_dmase"/>
</dbReference>
<dbReference type="AlphaFoldDB" id="A0A9K3Q870"/>
<keyword evidence="5" id="KW-0560">Oxidoreductase</keyword>
<feature type="transmembrane region" description="Helical" evidence="7">
    <location>
        <begin position="12"/>
        <end position="30"/>
    </location>
</feature>
<protein>
    <submittedName>
        <fullName evidence="9">Cytochrome P450</fullName>
    </submittedName>
</protein>
<feature type="region of interest" description="Disordered" evidence="6">
    <location>
        <begin position="369"/>
        <end position="392"/>
    </location>
</feature>
<evidence type="ECO:0000256" key="2">
    <source>
        <dbReference type="ARBA" id="ARBA00022617"/>
    </source>
</evidence>
<dbReference type="InterPro" id="IPR017972">
    <property type="entry name" value="Cyt_P450_CS"/>
</dbReference>
<dbReference type="GO" id="GO:0020037">
    <property type="term" value="F:heme binding"/>
    <property type="evidence" value="ECO:0007669"/>
    <property type="project" value="InterPro"/>
</dbReference>
<dbReference type="EMBL" id="JAGRRH010000002">
    <property type="protein sequence ID" value="KAG7373645.1"/>
    <property type="molecule type" value="Genomic_DNA"/>
</dbReference>
<keyword evidence="3 5" id="KW-0479">Metal-binding</keyword>
<dbReference type="OrthoDB" id="1470350at2759"/>
<dbReference type="GO" id="GO:0016705">
    <property type="term" value="F:oxidoreductase activity, acting on paired donors, with incorporation or reduction of molecular oxygen"/>
    <property type="evidence" value="ECO:0007669"/>
    <property type="project" value="InterPro"/>
</dbReference>
<keyword evidence="5" id="KW-0503">Monooxygenase</keyword>
<evidence type="ECO:0000256" key="1">
    <source>
        <dbReference type="ARBA" id="ARBA00010617"/>
    </source>
</evidence>
<feature type="compositionally biased region" description="Low complexity" evidence="6">
    <location>
        <begin position="465"/>
        <end position="491"/>
    </location>
</feature>
<dbReference type="GO" id="GO:0004497">
    <property type="term" value="F:monooxygenase activity"/>
    <property type="evidence" value="ECO:0007669"/>
    <property type="project" value="UniProtKB-KW"/>
</dbReference>
<dbReference type="Pfam" id="PF00067">
    <property type="entry name" value="p450"/>
    <property type="match status" value="2"/>
</dbReference>
<evidence type="ECO:0000256" key="4">
    <source>
        <dbReference type="ARBA" id="ARBA00023004"/>
    </source>
</evidence>
<keyword evidence="4 5" id="KW-0408">Iron</keyword>
<keyword evidence="7" id="KW-0472">Membrane</keyword>
<dbReference type="PANTHER" id="PTHR24304:SF2">
    <property type="entry name" value="24-HYDROXYCHOLESTEROL 7-ALPHA-HYDROXYLASE"/>
    <property type="match status" value="1"/>
</dbReference>
<dbReference type="PANTHER" id="PTHR24304">
    <property type="entry name" value="CYTOCHROME P450 FAMILY 7"/>
    <property type="match status" value="1"/>
</dbReference>
<evidence type="ECO:0000313" key="8">
    <source>
        <dbReference type="EMBL" id="KAG7338144.1"/>
    </source>
</evidence>
<feature type="compositionally biased region" description="Low complexity" evidence="6">
    <location>
        <begin position="370"/>
        <end position="379"/>
    </location>
</feature>
<keyword evidence="2 5" id="KW-0349">Heme</keyword>
<organism evidence="9 10">
    <name type="scientific">Nitzschia inconspicua</name>
    <dbReference type="NCBI Taxonomy" id="303405"/>
    <lineage>
        <taxon>Eukaryota</taxon>
        <taxon>Sar</taxon>
        <taxon>Stramenopiles</taxon>
        <taxon>Ochrophyta</taxon>
        <taxon>Bacillariophyta</taxon>
        <taxon>Bacillariophyceae</taxon>
        <taxon>Bacillariophycidae</taxon>
        <taxon>Bacillariales</taxon>
        <taxon>Bacillariaceae</taxon>
        <taxon>Nitzschia</taxon>
    </lineage>
</organism>
<reference evidence="9" key="2">
    <citation type="submission" date="2021-04" db="EMBL/GenBank/DDBJ databases">
        <authorList>
            <person name="Podell S."/>
        </authorList>
    </citation>
    <scope>NUCLEOTIDE SEQUENCE</scope>
    <source>
        <strain evidence="9">Hildebrandi</strain>
    </source>
</reference>
<sequence>MVSLLLSSSSSFVAALVMIVVLTVSTVYFYKEFSSRFFNDNNNSTTIFSKIPFAPNSVPILGHALLYKKDPVGYLQECTTTLGPIFTLNMAGKHMVMICDQELQQQLAILPESVLSARQAVADIGFEQTLGILNVHEGTSLHKGIIKGYMMTQQQIKHKQNQGKGNDVWIMALRESMQLELQQQQQKQQGSKDGDTVEFFHFIRRVMLRTTIHVFLGSSFLHQWSQFDFIHAFMEFQDTLEDVTAKSVILPKPLALVLLLWPLQRKRLELQRIIEKRLKDIHKIDTTVTNCSNSTTTTTGFWLHALQTEHGYDDGDDSISKIAELIVGLLFAAHKNPAIGAAQSFLFLQQELDHTQKERCRDEAHNLLITNNNNNDTAPTTPPPPPPTTTTTSISFLRRVCLESLRVTAHSIGAVRTVQKDVIVTVNNDNNDNNNNTVHIPKGSNLAFSHIIPNIAPSIWGGGSSSSSSSGKDTTTSTATNTTCSSSSSSFNWNHSISLYQDEYSFTTFSNGIHKCPGQELALQLMMGVVALLLVEYTVELPCDNDIPQLSFERATLAQRTGPVMVTLSERKKTDAVVEAE</sequence>
<keyword evidence="7" id="KW-0812">Transmembrane</keyword>
<accession>A0A9K3Q870</accession>
<comment type="caution">
    <text evidence="9">The sequence shown here is derived from an EMBL/GenBank/DDBJ whole genome shotgun (WGS) entry which is preliminary data.</text>
</comment>
<reference evidence="9" key="1">
    <citation type="journal article" date="2021" name="Sci. Rep.">
        <title>Diploid genomic architecture of Nitzschia inconspicua, an elite biomass production diatom.</title>
        <authorList>
            <person name="Oliver A."/>
            <person name="Podell S."/>
            <person name="Pinowska A."/>
            <person name="Traller J.C."/>
            <person name="Smith S.R."/>
            <person name="McClure R."/>
            <person name="Beliaev A."/>
            <person name="Bohutskyi P."/>
            <person name="Hill E.A."/>
            <person name="Rabines A."/>
            <person name="Zheng H."/>
            <person name="Allen L.Z."/>
            <person name="Kuo A."/>
            <person name="Grigoriev I.V."/>
            <person name="Allen A.E."/>
            <person name="Hazlebeck D."/>
            <person name="Allen E.E."/>
        </authorList>
    </citation>
    <scope>NUCLEOTIDE SEQUENCE</scope>
    <source>
        <strain evidence="9">Hildebrandi</strain>
    </source>
</reference>
<dbReference type="EMBL" id="JAGRRH010000064">
    <property type="protein sequence ID" value="KAG7338144.1"/>
    <property type="molecule type" value="Genomic_DNA"/>
</dbReference>
<dbReference type="InterPro" id="IPR001128">
    <property type="entry name" value="Cyt_P450"/>
</dbReference>
<keyword evidence="10" id="KW-1185">Reference proteome</keyword>
<evidence type="ECO:0000256" key="7">
    <source>
        <dbReference type="SAM" id="Phobius"/>
    </source>
</evidence>
<dbReference type="GO" id="GO:0005506">
    <property type="term" value="F:iron ion binding"/>
    <property type="evidence" value="ECO:0007669"/>
    <property type="project" value="InterPro"/>
</dbReference>
<evidence type="ECO:0000313" key="10">
    <source>
        <dbReference type="Proteomes" id="UP000693970"/>
    </source>
</evidence>
<evidence type="ECO:0000256" key="3">
    <source>
        <dbReference type="ARBA" id="ARBA00022723"/>
    </source>
</evidence>
<evidence type="ECO:0000313" key="9">
    <source>
        <dbReference type="EMBL" id="KAG7373645.1"/>
    </source>
</evidence>
<evidence type="ECO:0000256" key="5">
    <source>
        <dbReference type="RuleBase" id="RU000461"/>
    </source>
</evidence>
<name>A0A9K3Q870_9STRA</name>
<dbReference type="PROSITE" id="PS00086">
    <property type="entry name" value="CYTOCHROME_P450"/>
    <property type="match status" value="1"/>
</dbReference>
<keyword evidence="7" id="KW-1133">Transmembrane helix</keyword>
<proteinExistence type="inferred from homology"/>
<gene>
    <name evidence="8" type="ORF">IV203_022842</name>
    <name evidence="9" type="ORF">IV203_034369</name>
</gene>
<evidence type="ECO:0000256" key="6">
    <source>
        <dbReference type="SAM" id="MobiDB-lite"/>
    </source>
</evidence>
<dbReference type="Proteomes" id="UP000693970">
    <property type="component" value="Unassembled WGS sequence"/>
</dbReference>
<feature type="region of interest" description="Disordered" evidence="6">
    <location>
        <begin position="461"/>
        <end position="491"/>
    </location>
</feature>
<comment type="similarity">
    <text evidence="1 5">Belongs to the cytochrome P450 family.</text>
</comment>